<dbReference type="Pfam" id="PF12796">
    <property type="entry name" value="Ank_2"/>
    <property type="match status" value="1"/>
</dbReference>
<evidence type="ECO:0000256" key="3">
    <source>
        <dbReference type="PROSITE-ProRule" id="PRU00023"/>
    </source>
</evidence>
<gene>
    <name evidence="4" type="ORF">MNOR_LOCUS10488</name>
</gene>
<accession>A0AAV2QDE6</accession>
<name>A0AAV2QDE6_MEGNR</name>
<dbReference type="InterPro" id="IPR002110">
    <property type="entry name" value="Ankyrin_rpt"/>
</dbReference>
<evidence type="ECO:0008006" key="6">
    <source>
        <dbReference type="Google" id="ProtNLM"/>
    </source>
</evidence>
<keyword evidence="1" id="KW-0677">Repeat</keyword>
<feature type="repeat" description="ANK" evidence="3">
    <location>
        <begin position="109"/>
        <end position="141"/>
    </location>
</feature>
<evidence type="ECO:0000256" key="1">
    <source>
        <dbReference type="ARBA" id="ARBA00022737"/>
    </source>
</evidence>
<dbReference type="PROSITE" id="PS50088">
    <property type="entry name" value="ANK_REPEAT"/>
    <property type="match status" value="2"/>
</dbReference>
<dbReference type="SUPFAM" id="SSF48403">
    <property type="entry name" value="Ankyrin repeat"/>
    <property type="match status" value="1"/>
</dbReference>
<dbReference type="Gene3D" id="1.25.40.20">
    <property type="entry name" value="Ankyrin repeat-containing domain"/>
    <property type="match status" value="1"/>
</dbReference>
<dbReference type="PANTHER" id="PTHR24171">
    <property type="entry name" value="ANKYRIN REPEAT DOMAIN-CONTAINING PROTEIN 39-RELATED"/>
    <property type="match status" value="1"/>
</dbReference>
<sequence>MSNNDLLVAVKGSNPTGVRQALDLGASPNTTDQYGWPVLRLALRKDMLTEIDVAVIQHLLHETSLDIDYIGGDSRSYTALMDAAYRGHTDVCHRLLQRGAAPDITTSDSGHTAIWLAAYGGHRQAMEVIISYSGDLHKKDKWGRSPAQAARG</sequence>
<reference evidence="4 5" key="1">
    <citation type="submission" date="2024-05" db="EMBL/GenBank/DDBJ databases">
        <authorList>
            <person name="Wallberg A."/>
        </authorList>
    </citation>
    <scope>NUCLEOTIDE SEQUENCE [LARGE SCALE GENOMIC DNA]</scope>
</reference>
<evidence type="ECO:0000256" key="2">
    <source>
        <dbReference type="ARBA" id="ARBA00023043"/>
    </source>
</evidence>
<protein>
    <recommendedName>
        <fullName evidence="6">Ankyrin repeat protein</fullName>
    </recommendedName>
</protein>
<organism evidence="4 5">
    <name type="scientific">Meganyctiphanes norvegica</name>
    <name type="common">Northern krill</name>
    <name type="synonym">Thysanopoda norvegica</name>
    <dbReference type="NCBI Taxonomy" id="48144"/>
    <lineage>
        <taxon>Eukaryota</taxon>
        <taxon>Metazoa</taxon>
        <taxon>Ecdysozoa</taxon>
        <taxon>Arthropoda</taxon>
        <taxon>Crustacea</taxon>
        <taxon>Multicrustacea</taxon>
        <taxon>Malacostraca</taxon>
        <taxon>Eumalacostraca</taxon>
        <taxon>Eucarida</taxon>
        <taxon>Euphausiacea</taxon>
        <taxon>Euphausiidae</taxon>
        <taxon>Meganyctiphanes</taxon>
    </lineage>
</organism>
<dbReference type="AlphaFoldDB" id="A0AAV2QDE6"/>
<dbReference type="EMBL" id="CAXKWB010005297">
    <property type="protein sequence ID" value="CAL4077727.1"/>
    <property type="molecule type" value="Genomic_DNA"/>
</dbReference>
<comment type="caution">
    <text evidence="4">The sequence shown here is derived from an EMBL/GenBank/DDBJ whole genome shotgun (WGS) entry which is preliminary data.</text>
</comment>
<proteinExistence type="predicted"/>
<dbReference type="Proteomes" id="UP001497623">
    <property type="component" value="Unassembled WGS sequence"/>
</dbReference>
<evidence type="ECO:0000313" key="4">
    <source>
        <dbReference type="EMBL" id="CAL4077727.1"/>
    </source>
</evidence>
<keyword evidence="5" id="KW-1185">Reference proteome</keyword>
<dbReference type="Pfam" id="PF00023">
    <property type="entry name" value="Ank"/>
    <property type="match status" value="1"/>
</dbReference>
<dbReference type="SMART" id="SM00248">
    <property type="entry name" value="ANK"/>
    <property type="match status" value="4"/>
</dbReference>
<feature type="repeat" description="ANK" evidence="3">
    <location>
        <begin position="75"/>
        <end position="107"/>
    </location>
</feature>
<keyword evidence="2 3" id="KW-0040">ANK repeat</keyword>
<evidence type="ECO:0000313" key="5">
    <source>
        <dbReference type="Proteomes" id="UP001497623"/>
    </source>
</evidence>
<feature type="non-terminal residue" evidence="4">
    <location>
        <position position="152"/>
    </location>
</feature>
<dbReference type="InterPro" id="IPR036770">
    <property type="entry name" value="Ankyrin_rpt-contain_sf"/>
</dbReference>